<dbReference type="EMBL" id="BGPR01296647">
    <property type="protein sequence ID" value="GBN57211.1"/>
    <property type="molecule type" value="Genomic_DNA"/>
</dbReference>
<dbReference type="Proteomes" id="UP000499080">
    <property type="component" value="Unassembled WGS sequence"/>
</dbReference>
<evidence type="ECO:0000313" key="4">
    <source>
        <dbReference type="Proteomes" id="UP000499080"/>
    </source>
</evidence>
<keyword evidence="4" id="KW-1185">Reference proteome</keyword>
<proteinExistence type="predicted"/>
<evidence type="ECO:0000313" key="2">
    <source>
        <dbReference type="EMBL" id="GBN57224.1"/>
    </source>
</evidence>
<organism evidence="2 4">
    <name type="scientific">Araneus ventricosus</name>
    <name type="common">Orbweaver spider</name>
    <name type="synonym">Epeira ventricosa</name>
    <dbReference type="NCBI Taxonomy" id="182803"/>
    <lineage>
        <taxon>Eukaryota</taxon>
        <taxon>Metazoa</taxon>
        <taxon>Ecdysozoa</taxon>
        <taxon>Arthropoda</taxon>
        <taxon>Chelicerata</taxon>
        <taxon>Arachnida</taxon>
        <taxon>Araneae</taxon>
        <taxon>Araneomorphae</taxon>
        <taxon>Entelegynae</taxon>
        <taxon>Araneoidea</taxon>
        <taxon>Araneidae</taxon>
        <taxon>Araneus</taxon>
    </lineage>
</organism>
<dbReference type="EMBL" id="BGPR01296736">
    <property type="protein sequence ID" value="GBN57393.1"/>
    <property type="molecule type" value="Genomic_DNA"/>
</dbReference>
<accession>A0A4Y2Q1D9</accession>
<protein>
    <submittedName>
        <fullName evidence="2">Uncharacterized protein</fullName>
    </submittedName>
</protein>
<sequence length="98" mass="11403">MKGVRRRLFDSLGEFPPKRALTRCFVFRRALIERERRASSKACLCIDGEMFKRIVIAKRRLNTANTEGTYAPATTFAQPSFALFLLSIMKFILLTWRQ</sequence>
<reference evidence="2 4" key="1">
    <citation type="journal article" date="2019" name="Sci. Rep.">
        <title>Orb-weaving spider Araneus ventricosus genome elucidates the spidroin gene catalogue.</title>
        <authorList>
            <person name="Kono N."/>
            <person name="Nakamura H."/>
            <person name="Ohtoshi R."/>
            <person name="Moran D.A.P."/>
            <person name="Shinohara A."/>
            <person name="Yoshida Y."/>
            <person name="Fujiwara M."/>
            <person name="Mori M."/>
            <person name="Tomita M."/>
            <person name="Arakawa K."/>
        </authorList>
    </citation>
    <scope>NUCLEOTIDE SEQUENCE [LARGE SCALE GENOMIC DNA]</scope>
</reference>
<gene>
    <name evidence="3" type="ORF">AVEN_131195_1</name>
    <name evidence="2" type="ORF">AVEN_232095_1</name>
    <name evidence="1" type="ORF">AVEN_8052_1</name>
</gene>
<dbReference type="AlphaFoldDB" id="A0A4Y2Q1D9"/>
<evidence type="ECO:0000313" key="3">
    <source>
        <dbReference type="EMBL" id="GBN57393.1"/>
    </source>
</evidence>
<comment type="caution">
    <text evidence="2">The sequence shown here is derived from an EMBL/GenBank/DDBJ whole genome shotgun (WGS) entry which is preliminary data.</text>
</comment>
<evidence type="ECO:0000313" key="1">
    <source>
        <dbReference type="EMBL" id="GBN57211.1"/>
    </source>
</evidence>
<name>A0A4Y2Q1D9_ARAVE</name>
<dbReference type="EMBL" id="BGPR01296655">
    <property type="protein sequence ID" value="GBN57224.1"/>
    <property type="molecule type" value="Genomic_DNA"/>
</dbReference>